<keyword evidence="4" id="KW-1015">Disulfide bond</keyword>
<comment type="caution">
    <text evidence="8">The sequence shown here is derived from an EMBL/GenBank/DDBJ whole genome shotgun (WGS) entry which is preliminary data.</text>
</comment>
<feature type="compositionally biased region" description="Low complexity" evidence="5">
    <location>
        <begin position="357"/>
        <end position="376"/>
    </location>
</feature>
<evidence type="ECO:0000256" key="2">
    <source>
        <dbReference type="ARBA" id="ARBA00022801"/>
    </source>
</evidence>
<evidence type="ECO:0000256" key="3">
    <source>
        <dbReference type="ARBA" id="ARBA00022825"/>
    </source>
</evidence>
<proteinExistence type="predicted"/>
<feature type="compositionally biased region" description="Low complexity" evidence="5">
    <location>
        <begin position="396"/>
        <end position="424"/>
    </location>
</feature>
<dbReference type="PANTHER" id="PTHR24252:SF8">
    <property type="entry name" value="ACROSIN"/>
    <property type="match status" value="1"/>
</dbReference>
<name>A0A218UBK5_9PASE</name>
<dbReference type="InterPro" id="IPR043504">
    <property type="entry name" value="Peptidase_S1_PA_chymotrypsin"/>
</dbReference>
<feature type="compositionally biased region" description="Low complexity" evidence="5">
    <location>
        <begin position="321"/>
        <end position="331"/>
    </location>
</feature>
<organism evidence="8 9">
    <name type="scientific">Lonchura striata</name>
    <name type="common">white-rumped munia</name>
    <dbReference type="NCBI Taxonomy" id="40157"/>
    <lineage>
        <taxon>Eukaryota</taxon>
        <taxon>Metazoa</taxon>
        <taxon>Chordata</taxon>
        <taxon>Craniata</taxon>
        <taxon>Vertebrata</taxon>
        <taxon>Euteleostomi</taxon>
        <taxon>Archelosauria</taxon>
        <taxon>Archosauria</taxon>
        <taxon>Dinosauria</taxon>
        <taxon>Saurischia</taxon>
        <taxon>Theropoda</taxon>
        <taxon>Coelurosauria</taxon>
        <taxon>Aves</taxon>
        <taxon>Neognathae</taxon>
        <taxon>Neoaves</taxon>
        <taxon>Telluraves</taxon>
        <taxon>Australaves</taxon>
        <taxon>Passeriformes</taxon>
        <taxon>Passeroidea</taxon>
        <taxon>Estrildidae</taxon>
        <taxon>Estrildinae</taxon>
        <taxon>Lonchura</taxon>
    </lineage>
</organism>
<dbReference type="Pfam" id="PF00089">
    <property type="entry name" value="Trypsin"/>
    <property type="match status" value="1"/>
</dbReference>
<dbReference type="SUPFAM" id="SSF50494">
    <property type="entry name" value="Trypsin-like serine proteases"/>
    <property type="match status" value="1"/>
</dbReference>
<dbReference type="FunFam" id="2.40.10.10:FF:000003">
    <property type="entry name" value="Transmembrane serine protease 3"/>
    <property type="match status" value="1"/>
</dbReference>
<dbReference type="CDD" id="cd00190">
    <property type="entry name" value="Tryp_SPc"/>
    <property type="match status" value="1"/>
</dbReference>
<keyword evidence="3" id="KW-0720">Serine protease</keyword>
<evidence type="ECO:0000256" key="1">
    <source>
        <dbReference type="ARBA" id="ARBA00022670"/>
    </source>
</evidence>
<feature type="compositionally biased region" description="Basic and acidic residues" evidence="5">
    <location>
        <begin position="332"/>
        <end position="342"/>
    </location>
</feature>
<dbReference type="PROSITE" id="PS50240">
    <property type="entry name" value="TRYPSIN_DOM"/>
    <property type="match status" value="1"/>
</dbReference>
<dbReference type="GO" id="GO:0004252">
    <property type="term" value="F:serine-type endopeptidase activity"/>
    <property type="evidence" value="ECO:0007669"/>
    <property type="project" value="InterPro"/>
</dbReference>
<dbReference type="InterPro" id="IPR009003">
    <property type="entry name" value="Peptidase_S1_PA"/>
</dbReference>
<feature type="chain" id="PRO_5012148927" evidence="6">
    <location>
        <begin position="19"/>
        <end position="458"/>
    </location>
</feature>
<evidence type="ECO:0000313" key="8">
    <source>
        <dbReference type="EMBL" id="OWK50802.1"/>
    </source>
</evidence>
<feature type="domain" description="Peptidase S1" evidence="7">
    <location>
        <begin position="55"/>
        <end position="289"/>
    </location>
</feature>
<dbReference type="PANTHER" id="PTHR24252">
    <property type="entry name" value="ACROSIN-RELATED"/>
    <property type="match status" value="1"/>
</dbReference>
<keyword evidence="2" id="KW-0378">Hydrolase</keyword>
<dbReference type="GO" id="GO:0006508">
    <property type="term" value="P:proteolysis"/>
    <property type="evidence" value="ECO:0007669"/>
    <property type="project" value="UniProtKB-KW"/>
</dbReference>
<feature type="compositionally biased region" description="Basic and acidic residues" evidence="5">
    <location>
        <begin position="377"/>
        <end position="395"/>
    </location>
</feature>
<feature type="signal peptide" evidence="6">
    <location>
        <begin position="1"/>
        <end position="18"/>
    </location>
</feature>
<accession>A0A218UBK5</accession>
<sequence length="458" mass="48120">MALLGLLVLLALAGPVWTTWDTCRGTCGLRPLASDHSSSVLDYDSVTSAADLSRVVAGTGVQPGAWPGIVSIQATWENGTWHMCSGVLLSSQWVLTVAHCFARAGGISRWEVVMGVSDLSQPGPEAEVRHIQRLLVHQHYVPATARNDIALVELDRPVECSDYIQLGCVPDASIRVLELKSCYIAGWNFARGMVLRESKVHLIHTEICNSSRWYGGAVHADNLCAGYPQGGIDTCQGDSGNPLICKDNRADYYWLVGLNSWGRGCDRARRPGIYTSTQHFYNWILIQTGLSPADITDHDARAGTRARDKAKASARADTRAGARARASARAGASDRDDARADSRAGAGNKTNARADVSATAKPGAGAGAGTDPSASARADRRDSARGNDRTGDEANTRASTSANARAEASARANARAGARAITRASHPPGARASSANPGTGPGPAPGDLGVVPEPAAVL</sequence>
<keyword evidence="1" id="KW-0645">Protease</keyword>
<dbReference type="AlphaFoldDB" id="A0A218UBK5"/>
<reference evidence="8 9" key="1">
    <citation type="submission" date="2017-05" db="EMBL/GenBank/DDBJ databases">
        <title>Genome of assembly of the Bengalese finch, Lonchura striata domestica.</title>
        <authorList>
            <person name="Colquitt B.M."/>
            <person name="Brainard M.S."/>
        </authorList>
    </citation>
    <scope>NUCLEOTIDE SEQUENCE [LARGE SCALE GENOMIC DNA]</scope>
    <source>
        <strain evidence="8">White83orange57</strain>
    </source>
</reference>
<dbReference type="InterPro" id="IPR001314">
    <property type="entry name" value="Peptidase_S1A"/>
</dbReference>
<dbReference type="Proteomes" id="UP000197619">
    <property type="component" value="Unassembled WGS sequence"/>
</dbReference>
<protein>
    <submittedName>
        <fullName evidence="8">Acrosin</fullName>
    </submittedName>
</protein>
<evidence type="ECO:0000256" key="4">
    <source>
        <dbReference type="ARBA" id="ARBA00023157"/>
    </source>
</evidence>
<evidence type="ECO:0000259" key="7">
    <source>
        <dbReference type="PROSITE" id="PS50240"/>
    </source>
</evidence>
<dbReference type="PRINTS" id="PR00722">
    <property type="entry name" value="CHYMOTRYPSIN"/>
</dbReference>
<evidence type="ECO:0000313" key="9">
    <source>
        <dbReference type="Proteomes" id="UP000197619"/>
    </source>
</evidence>
<feature type="region of interest" description="Disordered" evidence="5">
    <location>
        <begin position="297"/>
        <end position="458"/>
    </location>
</feature>
<dbReference type="EMBL" id="MUZQ01000499">
    <property type="protein sequence ID" value="OWK50802.1"/>
    <property type="molecule type" value="Genomic_DNA"/>
</dbReference>
<keyword evidence="6" id="KW-0732">Signal</keyword>
<dbReference type="Gene3D" id="2.40.10.10">
    <property type="entry name" value="Trypsin-like serine proteases"/>
    <property type="match status" value="2"/>
</dbReference>
<dbReference type="GO" id="GO:0007340">
    <property type="term" value="P:acrosome reaction"/>
    <property type="evidence" value="ECO:0007669"/>
    <property type="project" value="TreeGrafter"/>
</dbReference>
<evidence type="ECO:0000256" key="6">
    <source>
        <dbReference type="SAM" id="SignalP"/>
    </source>
</evidence>
<keyword evidence="9" id="KW-1185">Reference proteome</keyword>
<gene>
    <name evidence="8" type="primary">ACR_6</name>
    <name evidence="8" type="ORF">RLOC_00014136</name>
</gene>
<evidence type="ECO:0000256" key="5">
    <source>
        <dbReference type="SAM" id="MobiDB-lite"/>
    </source>
</evidence>
<dbReference type="SMART" id="SM00020">
    <property type="entry name" value="Tryp_SPc"/>
    <property type="match status" value="1"/>
</dbReference>
<feature type="compositionally biased region" description="Basic and acidic residues" evidence="5">
    <location>
        <begin position="297"/>
        <end position="320"/>
    </location>
</feature>
<dbReference type="InterPro" id="IPR001254">
    <property type="entry name" value="Trypsin_dom"/>
</dbReference>